<name>A0A9Q3CRJ2_9BASI</name>
<reference evidence="2" key="1">
    <citation type="submission" date="2021-03" db="EMBL/GenBank/DDBJ databases">
        <title>Draft genome sequence of rust myrtle Austropuccinia psidii MF-1, a brazilian biotype.</title>
        <authorList>
            <person name="Quecine M.C."/>
            <person name="Pachon D.M.R."/>
            <person name="Bonatelli M.L."/>
            <person name="Correr F.H."/>
            <person name="Franceschini L.M."/>
            <person name="Leite T.F."/>
            <person name="Margarido G.R.A."/>
            <person name="Almeida C.A."/>
            <person name="Ferrarezi J.A."/>
            <person name="Labate C.A."/>
        </authorList>
    </citation>
    <scope>NUCLEOTIDE SEQUENCE</scope>
    <source>
        <strain evidence="2">MF-1</strain>
    </source>
</reference>
<feature type="region of interest" description="Disordered" evidence="1">
    <location>
        <begin position="25"/>
        <end position="73"/>
    </location>
</feature>
<sequence length="132" mass="15064">MIANQLVSYPSGIDSLQDLMDITMELDTREHERQKEKTHHQAKKPEDSKLNSSHTQSSSSANRKKKNFQKRYKPHSSFLNEVLKLMNYERERIINKGLCTYCGGKNTLESCFKGSQNQLSQPSGKFPSQGKG</sequence>
<feature type="compositionally biased region" description="Basic and acidic residues" evidence="1">
    <location>
        <begin position="26"/>
        <end position="35"/>
    </location>
</feature>
<accession>A0A9Q3CRJ2</accession>
<protein>
    <submittedName>
        <fullName evidence="2">Uncharacterized protein</fullName>
    </submittedName>
</protein>
<feature type="compositionally biased region" description="Basic residues" evidence="1">
    <location>
        <begin position="62"/>
        <end position="73"/>
    </location>
</feature>
<evidence type="ECO:0000313" key="3">
    <source>
        <dbReference type="Proteomes" id="UP000765509"/>
    </source>
</evidence>
<proteinExistence type="predicted"/>
<keyword evidence="3" id="KW-1185">Reference proteome</keyword>
<evidence type="ECO:0000256" key="1">
    <source>
        <dbReference type="SAM" id="MobiDB-lite"/>
    </source>
</evidence>
<dbReference type="OrthoDB" id="5552562at2759"/>
<dbReference type="AlphaFoldDB" id="A0A9Q3CRJ2"/>
<evidence type="ECO:0000313" key="2">
    <source>
        <dbReference type="EMBL" id="MBW0490064.1"/>
    </source>
</evidence>
<organism evidence="2 3">
    <name type="scientific">Austropuccinia psidii MF-1</name>
    <dbReference type="NCBI Taxonomy" id="1389203"/>
    <lineage>
        <taxon>Eukaryota</taxon>
        <taxon>Fungi</taxon>
        <taxon>Dikarya</taxon>
        <taxon>Basidiomycota</taxon>
        <taxon>Pucciniomycotina</taxon>
        <taxon>Pucciniomycetes</taxon>
        <taxon>Pucciniales</taxon>
        <taxon>Sphaerophragmiaceae</taxon>
        <taxon>Austropuccinia</taxon>
    </lineage>
</organism>
<gene>
    <name evidence="2" type="ORF">O181_029779</name>
</gene>
<comment type="caution">
    <text evidence="2">The sequence shown here is derived from an EMBL/GenBank/DDBJ whole genome shotgun (WGS) entry which is preliminary data.</text>
</comment>
<dbReference type="Proteomes" id="UP000765509">
    <property type="component" value="Unassembled WGS sequence"/>
</dbReference>
<feature type="compositionally biased region" description="Low complexity" evidence="1">
    <location>
        <begin position="50"/>
        <end position="60"/>
    </location>
</feature>
<dbReference type="EMBL" id="AVOT02010395">
    <property type="protein sequence ID" value="MBW0490064.1"/>
    <property type="molecule type" value="Genomic_DNA"/>
</dbReference>